<comment type="caution">
    <text evidence="2">The sequence shown here is derived from an EMBL/GenBank/DDBJ whole genome shotgun (WGS) entry which is preliminary data.</text>
</comment>
<evidence type="ECO:0000313" key="2">
    <source>
        <dbReference type="EMBL" id="PWJ53144.1"/>
    </source>
</evidence>
<gene>
    <name evidence="2" type="ORF">BXY45_11439</name>
</gene>
<dbReference type="NCBIfam" id="TIGR03843">
    <property type="entry name" value="SCO1664 family protein"/>
    <property type="match status" value="1"/>
</dbReference>
<name>A0A316A8I8_9ACTN</name>
<dbReference type="InterPro" id="IPR022292">
    <property type="entry name" value="CHP03843"/>
</dbReference>
<evidence type="ECO:0000313" key="3">
    <source>
        <dbReference type="Proteomes" id="UP000245469"/>
    </source>
</evidence>
<dbReference type="AlphaFoldDB" id="A0A316A8I8"/>
<dbReference type="EMBL" id="QGDQ01000014">
    <property type="protein sequence ID" value="PWJ53144.1"/>
    <property type="molecule type" value="Genomic_DNA"/>
</dbReference>
<accession>A0A316A8I8</accession>
<organism evidence="2 3">
    <name type="scientific">Quadrisphaera granulorum</name>
    <dbReference type="NCBI Taxonomy" id="317664"/>
    <lineage>
        <taxon>Bacteria</taxon>
        <taxon>Bacillati</taxon>
        <taxon>Actinomycetota</taxon>
        <taxon>Actinomycetes</taxon>
        <taxon>Kineosporiales</taxon>
        <taxon>Kineosporiaceae</taxon>
        <taxon>Quadrisphaera</taxon>
    </lineage>
</organism>
<proteinExistence type="predicted"/>
<keyword evidence="3" id="KW-1185">Reference proteome</keyword>
<reference evidence="2 3" key="1">
    <citation type="submission" date="2018-03" db="EMBL/GenBank/DDBJ databases">
        <title>Genomic Encyclopedia of Archaeal and Bacterial Type Strains, Phase II (KMG-II): from individual species to whole genera.</title>
        <authorList>
            <person name="Goeker M."/>
        </authorList>
    </citation>
    <scope>NUCLEOTIDE SEQUENCE [LARGE SCALE GENOMIC DNA]</scope>
    <source>
        <strain evidence="2 3">DSM 44889</strain>
    </source>
</reference>
<protein>
    <submittedName>
        <fullName evidence="2">Putative repeat protein (TIGR03843 family)</fullName>
    </submittedName>
</protein>
<dbReference type="Proteomes" id="UP000245469">
    <property type="component" value="Unassembled WGS sequence"/>
</dbReference>
<evidence type="ECO:0000256" key="1">
    <source>
        <dbReference type="SAM" id="MobiDB-lite"/>
    </source>
</evidence>
<feature type="region of interest" description="Disordered" evidence="1">
    <location>
        <begin position="76"/>
        <end position="105"/>
    </location>
</feature>
<sequence length="260" mass="27352">MLGASNTTLLARARLGERSLACVYKPVAGEAPLWDFPDGTLAGREVAASLLSAAGGWGVVPPTVLRGGEFGTGSVQAWVGPGPDMPDDDHDDDGAGRTPEPGAGVIDVVPPSRVPPGWLTVVQGEGYRGEAVSLVHADDPALARMAAFDAVVNNADRKGGHVLRGLDGVVYGVDHGLTFHQDPKLRTVLWGWAGRPLPEDVIVRLEATAAALDSDLADALAPLITQDEVLAAQLRVERLLERQRFPKPPPGGRALPWPPF</sequence>